<dbReference type="PANTHER" id="PTHR37817:SF1">
    <property type="entry name" value="N-ACETYLTRANSFERASE EIS"/>
    <property type="match status" value="1"/>
</dbReference>
<dbReference type="EMBL" id="AP023368">
    <property type="protein sequence ID" value="BCK00878.1"/>
    <property type="molecule type" value="Genomic_DNA"/>
</dbReference>
<dbReference type="Gene3D" id="3.40.630.30">
    <property type="match status" value="1"/>
</dbReference>
<dbReference type="InterPro" id="IPR051554">
    <property type="entry name" value="Acetyltransferase_Eis"/>
</dbReference>
<dbReference type="InterPro" id="IPR016181">
    <property type="entry name" value="Acyl_CoA_acyltransferase"/>
</dbReference>
<dbReference type="InterPro" id="IPR025559">
    <property type="entry name" value="Eis_dom"/>
</dbReference>
<accession>A0A7I8DT37</accession>
<evidence type="ECO:0000313" key="3">
    <source>
        <dbReference type="Proteomes" id="UP000515703"/>
    </source>
</evidence>
<reference evidence="2 3" key="2">
    <citation type="submission" date="2020-08" db="EMBL/GenBank/DDBJ databases">
        <authorList>
            <person name="Ueki A."/>
            <person name="Tonouchi A."/>
        </authorList>
    </citation>
    <scope>NUCLEOTIDE SEQUENCE [LARGE SCALE GENOMIC DNA]</scope>
    <source>
        <strain evidence="2 3">CTTW</strain>
    </source>
</reference>
<dbReference type="SUPFAM" id="SSF55729">
    <property type="entry name" value="Acyl-CoA N-acyltransferases (Nat)"/>
    <property type="match status" value="1"/>
</dbReference>
<dbReference type="PROSITE" id="PS51186">
    <property type="entry name" value="GNAT"/>
    <property type="match status" value="1"/>
</dbReference>
<dbReference type="RefSeq" id="WP_185256507.1">
    <property type="nucleotide sequence ID" value="NZ_AP023368.1"/>
</dbReference>
<proteinExistence type="predicted"/>
<protein>
    <recommendedName>
        <fullName evidence="1">N-acetyltransferase domain-containing protein</fullName>
    </recommendedName>
</protein>
<gene>
    <name evidence="2" type="ORF">bsdcttw_39180</name>
</gene>
<reference evidence="2 3" key="1">
    <citation type="submission" date="2020-08" db="EMBL/GenBank/DDBJ databases">
        <title>Draft genome sequencing of an Anaerocolumna strain isolated from anoxic soil subjected to BSD treatment.</title>
        <authorList>
            <person name="Uek A."/>
            <person name="Tonouchi A."/>
        </authorList>
    </citation>
    <scope>NUCLEOTIDE SEQUENCE [LARGE SCALE GENOMIC DNA]</scope>
    <source>
        <strain evidence="2 3">CTTW</strain>
    </source>
</reference>
<dbReference type="AlphaFoldDB" id="A0A7I8DT37"/>
<organism evidence="2 3">
    <name type="scientific">Anaerocolumna chitinilytica</name>
    <dbReference type="NCBI Taxonomy" id="1727145"/>
    <lineage>
        <taxon>Bacteria</taxon>
        <taxon>Bacillati</taxon>
        <taxon>Bacillota</taxon>
        <taxon>Clostridia</taxon>
        <taxon>Lachnospirales</taxon>
        <taxon>Lachnospiraceae</taxon>
        <taxon>Anaerocolumna</taxon>
    </lineage>
</organism>
<dbReference type="Proteomes" id="UP000515703">
    <property type="component" value="Chromosome"/>
</dbReference>
<dbReference type="InterPro" id="IPR036527">
    <property type="entry name" value="SCP2_sterol-bd_dom_sf"/>
</dbReference>
<evidence type="ECO:0000313" key="2">
    <source>
        <dbReference type="EMBL" id="BCK00878.1"/>
    </source>
</evidence>
<dbReference type="KEGG" id="acht:bsdcttw_39180"/>
<dbReference type="GO" id="GO:0034069">
    <property type="term" value="F:aminoglycoside N-acetyltransferase activity"/>
    <property type="evidence" value="ECO:0007669"/>
    <property type="project" value="TreeGrafter"/>
</dbReference>
<keyword evidence="3" id="KW-1185">Reference proteome</keyword>
<dbReference type="PANTHER" id="PTHR37817">
    <property type="entry name" value="N-ACETYLTRANSFERASE EIS"/>
    <property type="match status" value="1"/>
</dbReference>
<dbReference type="Gene3D" id="3.30.1050.10">
    <property type="entry name" value="SCP2 sterol-binding domain"/>
    <property type="match status" value="1"/>
</dbReference>
<dbReference type="SUPFAM" id="SSF55718">
    <property type="entry name" value="SCP-like"/>
    <property type="match status" value="1"/>
</dbReference>
<evidence type="ECO:0000259" key="1">
    <source>
        <dbReference type="PROSITE" id="PS51186"/>
    </source>
</evidence>
<name>A0A7I8DT37_9FIRM</name>
<dbReference type="InterPro" id="IPR000182">
    <property type="entry name" value="GNAT_dom"/>
</dbReference>
<dbReference type="Pfam" id="PF13530">
    <property type="entry name" value="SCP2_2"/>
    <property type="match status" value="1"/>
</dbReference>
<dbReference type="Pfam" id="PF13527">
    <property type="entry name" value="Acetyltransf_9"/>
    <property type="match status" value="1"/>
</dbReference>
<feature type="domain" description="N-acetyltransferase" evidence="1">
    <location>
        <begin position="7"/>
        <end position="256"/>
    </location>
</feature>
<dbReference type="GO" id="GO:0030649">
    <property type="term" value="P:aminoglycoside antibiotic catabolic process"/>
    <property type="evidence" value="ECO:0007669"/>
    <property type="project" value="TreeGrafter"/>
</dbReference>
<sequence length="382" mass="44581">MEYVIYTSLEEAKENGKENVREDVYQLWQDCFGDTEAYTDFYFQWVVPYNRIFTLYKEDKLCSMLHLNPYTLVLKGREVKADYIVGVATRQDERKKGYMGLLLDRAFQCMYEEEKPLSYLMPAADAIYYPYDFRKVYLIRKWVAEMKETAQALNSWDTGSKILELTASDSNNRKLLAEFTERILKENYDIYAIRSRKYYEKLLEEMRSTGGGISLVFKGDTIIGYAAYMLDDGFNLEECIYEPAYKKEVLTELYRKFSSYLKEKNTGFEPSIMVRIINLKAFLNCLNANKDIHLVIEAVDERIADNNGVFCIVVEKDKTWVTKTTTELPMIKGDIAALAMLFFGKLKKEEIIELILSEDKENILAVLTELRLGEQIFINEIV</sequence>